<dbReference type="InterPro" id="IPR028431">
    <property type="entry name" value="NADP_DH_HndA-like"/>
</dbReference>
<evidence type="ECO:0000313" key="9">
    <source>
        <dbReference type="Proteomes" id="UP000239504"/>
    </source>
</evidence>
<comment type="similarity">
    <text evidence="1">Belongs to the complex I 24 kDa subunit family.</text>
</comment>
<feature type="binding site" evidence="7">
    <location>
        <position position="118"/>
    </location>
    <ligand>
        <name>[2Fe-2S] cluster</name>
        <dbReference type="ChEBI" id="CHEBI:190135"/>
    </ligand>
</feature>
<keyword evidence="4 7" id="KW-0408">Iron</keyword>
<dbReference type="AlphaFoldDB" id="A0A2S7K349"/>
<comment type="cofactor">
    <cofactor evidence="6">
        <name>[2Fe-2S] cluster</name>
        <dbReference type="ChEBI" id="CHEBI:190135"/>
    </cofactor>
</comment>
<dbReference type="GO" id="GO:0046872">
    <property type="term" value="F:metal ion binding"/>
    <property type="evidence" value="ECO:0007669"/>
    <property type="project" value="UniProtKB-KW"/>
</dbReference>
<evidence type="ECO:0000256" key="4">
    <source>
        <dbReference type="ARBA" id="ARBA00023004"/>
    </source>
</evidence>
<evidence type="ECO:0000313" key="8">
    <source>
        <dbReference type="EMBL" id="PQA86911.1"/>
    </source>
</evidence>
<dbReference type="Gene3D" id="1.10.10.1590">
    <property type="entry name" value="NADH-quinone oxidoreductase subunit E"/>
    <property type="match status" value="1"/>
</dbReference>
<dbReference type="Proteomes" id="UP000239504">
    <property type="component" value="Unassembled WGS sequence"/>
</dbReference>
<dbReference type="OrthoDB" id="9807941at2"/>
<gene>
    <name evidence="8" type="ORF">CW354_15695</name>
</gene>
<dbReference type="GO" id="GO:0051537">
    <property type="term" value="F:2 iron, 2 sulfur cluster binding"/>
    <property type="evidence" value="ECO:0007669"/>
    <property type="project" value="UniProtKB-KW"/>
</dbReference>
<sequence length="152" mass="16041">MTLASIIEPYVGKTGGLISALHAVQKEHGFLPEDTEAVAADVFNLTRAEVKGVISFYHDFKRAPQGETVVRVCAAEACQATGGRALVAALEKKFALKMGDTSASKDLTLEPVYCLGLCSCAPSAMVGDRLVARANADKIGAVVEKTKKERAS</sequence>
<feature type="binding site" evidence="7">
    <location>
        <position position="114"/>
    </location>
    <ligand>
        <name>[2Fe-2S] cluster</name>
        <dbReference type="ChEBI" id="CHEBI:190135"/>
    </ligand>
</feature>
<evidence type="ECO:0000256" key="7">
    <source>
        <dbReference type="PIRSR" id="PIRSR000216-1"/>
    </source>
</evidence>
<evidence type="ECO:0000256" key="6">
    <source>
        <dbReference type="ARBA" id="ARBA00034078"/>
    </source>
</evidence>
<feature type="binding site" evidence="7">
    <location>
        <position position="78"/>
    </location>
    <ligand>
        <name>[2Fe-2S] cluster</name>
        <dbReference type="ChEBI" id="CHEBI:190135"/>
    </ligand>
</feature>
<keyword evidence="2 7" id="KW-0001">2Fe-2S</keyword>
<dbReference type="RefSeq" id="WP_104831028.1">
    <property type="nucleotide sequence ID" value="NZ_PJCH01000011.1"/>
</dbReference>
<dbReference type="EMBL" id="PJCH01000011">
    <property type="protein sequence ID" value="PQA86911.1"/>
    <property type="molecule type" value="Genomic_DNA"/>
</dbReference>
<feature type="binding site" evidence="7">
    <location>
        <position position="73"/>
    </location>
    <ligand>
        <name>[2Fe-2S] cluster</name>
        <dbReference type="ChEBI" id="CHEBI:190135"/>
    </ligand>
</feature>
<dbReference type="InterPro" id="IPR036249">
    <property type="entry name" value="Thioredoxin-like_sf"/>
</dbReference>
<dbReference type="InterPro" id="IPR002023">
    <property type="entry name" value="NuoE-like"/>
</dbReference>
<dbReference type="SUPFAM" id="SSF52833">
    <property type="entry name" value="Thioredoxin-like"/>
    <property type="match status" value="1"/>
</dbReference>
<reference evidence="8 9" key="1">
    <citation type="submission" date="2017-12" db="EMBL/GenBank/DDBJ databases">
        <authorList>
            <person name="Hurst M.R.H."/>
        </authorList>
    </citation>
    <scope>NUCLEOTIDE SEQUENCE [LARGE SCALE GENOMIC DNA]</scope>
    <source>
        <strain evidence="8 9">SY-3-19</strain>
    </source>
</reference>
<comment type="caution">
    <text evidence="8">The sequence shown here is derived from an EMBL/GenBank/DDBJ whole genome shotgun (WGS) entry which is preliminary data.</text>
</comment>
<accession>A0A2S7K349</accession>
<dbReference type="Pfam" id="PF01257">
    <property type="entry name" value="2Fe-2S_thioredx"/>
    <property type="match status" value="1"/>
</dbReference>
<organism evidence="8 9">
    <name type="scientific">Hyphococcus luteus</name>
    <dbReference type="NCBI Taxonomy" id="2058213"/>
    <lineage>
        <taxon>Bacteria</taxon>
        <taxon>Pseudomonadati</taxon>
        <taxon>Pseudomonadota</taxon>
        <taxon>Alphaproteobacteria</taxon>
        <taxon>Parvularculales</taxon>
        <taxon>Parvularculaceae</taxon>
        <taxon>Hyphococcus</taxon>
    </lineage>
</organism>
<dbReference type="PIRSF" id="PIRSF000216">
    <property type="entry name" value="NADH_DH_24kDa"/>
    <property type="match status" value="1"/>
</dbReference>
<keyword evidence="5 7" id="KW-0411">Iron-sulfur</keyword>
<evidence type="ECO:0000256" key="2">
    <source>
        <dbReference type="ARBA" id="ARBA00022714"/>
    </source>
</evidence>
<dbReference type="InterPro" id="IPR041921">
    <property type="entry name" value="NuoE_N"/>
</dbReference>
<protein>
    <submittedName>
        <fullName evidence="8">NADH-quinone oxidoreductase subunit E</fullName>
    </submittedName>
</protein>
<dbReference type="PANTHER" id="PTHR43342">
    <property type="entry name" value="NADH-QUINONE OXIDOREDUCTASE, E SUBUNIT"/>
    <property type="match status" value="1"/>
</dbReference>
<evidence type="ECO:0000256" key="1">
    <source>
        <dbReference type="ARBA" id="ARBA00010643"/>
    </source>
</evidence>
<comment type="cofactor">
    <cofactor evidence="7">
        <name>[2Fe-2S] cluster</name>
        <dbReference type="ChEBI" id="CHEBI:190135"/>
    </cofactor>
    <text evidence="7">Binds 1 [2Fe-2S] cluster.</text>
</comment>
<keyword evidence="9" id="KW-1185">Reference proteome</keyword>
<keyword evidence="3 7" id="KW-0479">Metal-binding</keyword>
<evidence type="ECO:0000256" key="5">
    <source>
        <dbReference type="ARBA" id="ARBA00023014"/>
    </source>
</evidence>
<dbReference type="Gene3D" id="3.40.30.10">
    <property type="entry name" value="Glutaredoxin"/>
    <property type="match status" value="1"/>
</dbReference>
<name>A0A2S7K349_9PROT</name>
<evidence type="ECO:0000256" key="3">
    <source>
        <dbReference type="ARBA" id="ARBA00022723"/>
    </source>
</evidence>
<proteinExistence type="inferred from homology"/>
<dbReference type="GO" id="GO:0016491">
    <property type="term" value="F:oxidoreductase activity"/>
    <property type="evidence" value="ECO:0007669"/>
    <property type="project" value="InterPro"/>
</dbReference>
<dbReference type="PANTHER" id="PTHR43342:SF1">
    <property type="entry name" value="BIFURCATING [FEFE] HYDROGENASE GAMMA SUBUNIT"/>
    <property type="match status" value="1"/>
</dbReference>